<dbReference type="Pfam" id="PF19263">
    <property type="entry name" value="DUF5906"/>
    <property type="match status" value="1"/>
</dbReference>
<proteinExistence type="predicted"/>
<dbReference type="InterPro" id="IPR014015">
    <property type="entry name" value="Helicase_SF3_DNA-vir"/>
</dbReference>
<feature type="domain" description="SF3 helicase" evidence="5">
    <location>
        <begin position="321"/>
        <end position="449"/>
    </location>
</feature>
<evidence type="ECO:0000259" key="5">
    <source>
        <dbReference type="PROSITE" id="PS51206"/>
    </source>
</evidence>
<feature type="compositionally biased region" description="Low complexity" evidence="4">
    <location>
        <begin position="146"/>
        <end position="159"/>
    </location>
</feature>
<protein>
    <submittedName>
        <fullName evidence="6">D5-like protein</fullName>
    </submittedName>
</protein>
<name>A0A495VFY7_9GAMM</name>
<dbReference type="PANTHER" id="PTHR35372:SF2">
    <property type="entry name" value="SF3 HELICASE DOMAIN-CONTAINING PROTEIN"/>
    <property type="match status" value="1"/>
</dbReference>
<comment type="caution">
    <text evidence="6">The sequence shown here is derived from an EMBL/GenBank/DDBJ whole genome shotgun (WGS) entry which is preliminary data.</text>
</comment>
<evidence type="ECO:0000256" key="3">
    <source>
        <dbReference type="ARBA" id="ARBA00022840"/>
    </source>
</evidence>
<dbReference type="PROSITE" id="PS51206">
    <property type="entry name" value="SF3_HELICASE_1"/>
    <property type="match status" value="1"/>
</dbReference>
<dbReference type="InterPro" id="IPR045455">
    <property type="entry name" value="NrS-1_pol-like_helicase"/>
</dbReference>
<dbReference type="Proteomes" id="UP000274556">
    <property type="component" value="Unassembled WGS sequence"/>
</dbReference>
<accession>A0A495VFY7</accession>
<dbReference type="GO" id="GO:0005524">
    <property type="term" value="F:ATP binding"/>
    <property type="evidence" value="ECO:0007669"/>
    <property type="project" value="UniProtKB-KW"/>
</dbReference>
<dbReference type="AlphaFoldDB" id="A0A495VFY7"/>
<dbReference type="InterPro" id="IPR051620">
    <property type="entry name" value="ORF904-like_C"/>
</dbReference>
<sequence length="449" mass="48385">MTAAAKKSRRGIQLAALPEAISDEAIPDSTDDIGNDLLSKATDPAAERLAGAKAVIMAAIERQPDDAGAVFEEEAIEAWNVVRDASQAEYLRLRDLAKKAGATKTEIDVAVNARNKRVSGKKKTKLNSQSNTSNTSNTDAASEAVSSYTETFQSSTSSTEALPDAPCALVRETDHGPRLVIASDAALTVSGVMRGRYSYCPMAEMWHAFRDAHWEPLLQPSQLHEALTRWLYPATDGAGFTPRYQDSILTLIQRANMLALPQPRTGVTPFRNGMLDLTTGKLRAITPDNAATWRLPYDYDEDGDCPRVKTWLLGAVGGDADTVELLRAFLAALIRGGAHLQRFLHLIGPGGSGKGTFFRLATALVGACNTVSTDLKQLEQNRFEAATLYGKRLATIGDSDKYGGSINVLKGITGQDPIRLERKHVQQAGTFTFEGLVFMASNEALATAG</sequence>
<evidence type="ECO:0000256" key="1">
    <source>
        <dbReference type="ARBA" id="ARBA00022741"/>
    </source>
</evidence>
<dbReference type="InterPro" id="IPR027417">
    <property type="entry name" value="P-loop_NTPase"/>
</dbReference>
<dbReference type="SMART" id="SM00885">
    <property type="entry name" value="D5_N"/>
    <property type="match status" value="1"/>
</dbReference>
<keyword evidence="1" id="KW-0547">Nucleotide-binding</keyword>
<evidence type="ECO:0000313" key="7">
    <source>
        <dbReference type="Proteomes" id="UP000274556"/>
    </source>
</evidence>
<feature type="compositionally biased region" description="Low complexity" evidence="4">
    <location>
        <begin position="126"/>
        <end position="138"/>
    </location>
</feature>
<dbReference type="GO" id="GO:0016787">
    <property type="term" value="F:hydrolase activity"/>
    <property type="evidence" value="ECO:0007669"/>
    <property type="project" value="UniProtKB-KW"/>
</dbReference>
<dbReference type="Pfam" id="PF08706">
    <property type="entry name" value="D5_N"/>
    <property type="match status" value="1"/>
</dbReference>
<dbReference type="InterPro" id="IPR014818">
    <property type="entry name" value="Phage/plasmid_primase_P4_C"/>
</dbReference>
<gene>
    <name evidence="6" type="ORF">BDD21_5083</name>
</gene>
<organism evidence="6 7">
    <name type="scientific">Thiocapsa rosea</name>
    <dbReference type="NCBI Taxonomy" id="69360"/>
    <lineage>
        <taxon>Bacteria</taxon>
        <taxon>Pseudomonadati</taxon>
        <taxon>Pseudomonadota</taxon>
        <taxon>Gammaproteobacteria</taxon>
        <taxon>Chromatiales</taxon>
        <taxon>Chromatiaceae</taxon>
        <taxon>Thiocapsa</taxon>
    </lineage>
</organism>
<keyword evidence="2" id="KW-0378">Hydrolase</keyword>
<evidence type="ECO:0000256" key="4">
    <source>
        <dbReference type="SAM" id="MobiDB-lite"/>
    </source>
</evidence>
<dbReference type="SUPFAM" id="SSF52540">
    <property type="entry name" value="P-loop containing nucleoside triphosphate hydrolases"/>
    <property type="match status" value="1"/>
</dbReference>
<reference evidence="6 7" key="1">
    <citation type="submission" date="2018-10" db="EMBL/GenBank/DDBJ databases">
        <title>Genomic Encyclopedia of Archaeal and Bacterial Type Strains, Phase II (KMG-II): from individual species to whole genera.</title>
        <authorList>
            <person name="Goeker M."/>
        </authorList>
    </citation>
    <scope>NUCLEOTIDE SEQUENCE [LARGE SCALE GENOMIC DNA]</scope>
    <source>
        <strain evidence="6 7">DSM 235</strain>
    </source>
</reference>
<dbReference type="EMBL" id="RBXL01000001">
    <property type="protein sequence ID" value="RKT47493.1"/>
    <property type="molecule type" value="Genomic_DNA"/>
</dbReference>
<evidence type="ECO:0000313" key="6">
    <source>
        <dbReference type="EMBL" id="RKT47493.1"/>
    </source>
</evidence>
<feature type="region of interest" description="Disordered" evidence="4">
    <location>
        <begin position="118"/>
        <end position="160"/>
    </location>
</feature>
<evidence type="ECO:0000256" key="2">
    <source>
        <dbReference type="ARBA" id="ARBA00022801"/>
    </source>
</evidence>
<keyword evidence="7" id="KW-1185">Reference proteome</keyword>
<keyword evidence="3" id="KW-0067">ATP-binding</keyword>
<dbReference type="PANTHER" id="PTHR35372">
    <property type="entry name" value="ATP BINDING PROTEIN-RELATED"/>
    <property type="match status" value="1"/>
</dbReference>
<dbReference type="Gene3D" id="3.40.50.300">
    <property type="entry name" value="P-loop containing nucleotide triphosphate hydrolases"/>
    <property type="match status" value="1"/>
</dbReference>